<sequence>MELRYTPLATPRDENRRIERKAITVEAVTTLFSQAPVPPQGGRHGKAWEPSDYELLVQGVREGLDEAALAEHIGRAQSVLPQRLRRMLPVTQRDCYPELVLPALREALSDPEYDWQAEMLLSPPPAPIIRNEIIRSGLDGLTDADLVIVAHALMAAGGRREEELLDQVTERLNGDGLMEAVIELRAQRAVRASPYSIDEDAARAHASYWVRGRSYRPWRHAVPMNDRW</sequence>
<dbReference type="KEGG" id="mgg:MPLG2_1093"/>
<proteinExistence type="predicted"/>
<name>A0A2N9JF10_9ACTN</name>
<dbReference type="EMBL" id="LT985188">
    <property type="protein sequence ID" value="SPD86129.1"/>
    <property type="molecule type" value="Genomic_DNA"/>
</dbReference>
<dbReference type="AlphaFoldDB" id="A0A2N9JF10"/>
<dbReference type="Proteomes" id="UP000238164">
    <property type="component" value="Chromosome 1"/>
</dbReference>
<keyword evidence="2" id="KW-1185">Reference proteome</keyword>
<gene>
    <name evidence="1" type="ORF">MPLG2_1093</name>
</gene>
<organism evidence="1 2">
    <name type="scientific">Micropruina glycogenica</name>
    <dbReference type="NCBI Taxonomy" id="75385"/>
    <lineage>
        <taxon>Bacteria</taxon>
        <taxon>Bacillati</taxon>
        <taxon>Actinomycetota</taxon>
        <taxon>Actinomycetes</taxon>
        <taxon>Propionibacteriales</taxon>
        <taxon>Nocardioidaceae</taxon>
        <taxon>Micropruina</taxon>
    </lineage>
</organism>
<evidence type="ECO:0000313" key="2">
    <source>
        <dbReference type="Proteomes" id="UP000238164"/>
    </source>
</evidence>
<protein>
    <submittedName>
        <fullName evidence="1">Uncharacterized protein</fullName>
    </submittedName>
</protein>
<reference evidence="1 2" key="1">
    <citation type="submission" date="2018-02" db="EMBL/GenBank/DDBJ databases">
        <authorList>
            <person name="Cohen D.B."/>
            <person name="Kent A.D."/>
        </authorList>
    </citation>
    <scope>NUCLEOTIDE SEQUENCE [LARGE SCALE GENOMIC DNA]</scope>
    <source>
        <strain evidence="1">1</strain>
    </source>
</reference>
<accession>A0A2N9JF10</accession>
<evidence type="ECO:0000313" key="1">
    <source>
        <dbReference type="EMBL" id="SPD86129.1"/>
    </source>
</evidence>